<feature type="transmembrane region" description="Helical" evidence="1">
    <location>
        <begin position="52"/>
        <end position="69"/>
    </location>
</feature>
<dbReference type="EMBL" id="CAJMWX010001517">
    <property type="protein sequence ID" value="CAE6493445.1"/>
    <property type="molecule type" value="Genomic_DNA"/>
</dbReference>
<keyword evidence="1" id="KW-0812">Transmembrane</keyword>
<keyword evidence="1" id="KW-0472">Membrane</keyword>
<dbReference type="Proteomes" id="UP000663861">
    <property type="component" value="Unassembled WGS sequence"/>
</dbReference>
<evidence type="ECO:0000256" key="1">
    <source>
        <dbReference type="SAM" id="Phobius"/>
    </source>
</evidence>
<accession>A0A8H3CU61</accession>
<dbReference type="Proteomes" id="UP000663888">
    <property type="component" value="Unassembled WGS sequence"/>
</dbReference>
<feature type="transmembrane region" description="Helical" evidence="1">
    <location>
        <begin position="214"/>
        <end position="242"/>
    </location>
</feature>
<proteinExistence type="predicted"/>
<feature type="transmembrane region" description="Helical" evidence="1">
    <location>
        <begin position="127"/>
        <end position="146"/>
    </location>
</feature>
<gene>
    <name evidence="3" type="ORF">RDB_LOCUS143810</name>
    <name evidence="4" type="ORF">RDB_LOCUS150401</name>
</gene>
<feature type="transmembrane region" description="Helical" evidence="1">
    <location>
        <begin position="184"/>
        <end position="208"/>
    </location>
</feature>
<evidence type="ECO:0000313" key="5">
    <source>
        <dbReference type="Proteomes" id="UP000663888"/>
    </source>
</evidence>
<dbReference type="EMBL" id="CAJMWY010004081">
    <property type="protein sequence ID" value="CAE6517875.1"/>
    <property type="molecule type" value="Genomic_DNA"/>
</dbReference>
<organism evidence="3 5">
    <name type="scientific">Rhizoctonia solani</name>
    <dbReference type="NCBI Taxonomy" id="456999"/>
    <lineage>
        <taxon>Eukaryota</taxon>
        <taxon>Fungi</taxon>
        <taxon>Dikarya</taxon>
        <taxon>Basidiomycota</taxon>
        <taxon>Agaricomycotina</taxon>
        <taxon>Agaricomycetes</taxon>
        <taxon>Cantharellales</taxon>
        <taxon>Ceratobasidiaceae</taxon>
        <taxon>Rhizoctonia</taxon>
    </lineage>
</organism>
<dbReference type="AlphaFoldDB" id="A0A8H3CU61"/>
<sequence length="419" mass="46625">MNRQQSPSSLSHQLSDDRRVLGRDDPVWPHYVKEAEKWDKDLVDRWNKSMDVTLLFAALFSAIVTAFLIESYQNLKPDHAEITATGVLAVLEHLRAASANQVLNTTNIEIPATDEFQPTTNALLVNLAWFLSLTLSIVVTLLAMLVKQWGEAYRSGSGLAPPCVQARVRQARYNKLKSWRTEDIVVSLPVLMHIALGLFLLGLILFLLDLNRVVFMPVAIVVGITFPVYLATTLLPLFVAFCPYNTPLSSRKLLEAFLNMCNLLVPHTWKKYIMASCQLKENLLCENTDPDYLTSQALEWLIRHSPKDVVDIGIKAISGADLDTNSWELLAQGSLISVVAQKFTAICGKPLDQSSEVDPNQNNRDAYLYGQALVNISSHAELKLCSHNGITGYSTSKSIGSQVEIDEGQVYQVEKGLLQ</sequence>
<comment type="caution">
    <text evidence="3">The sequence shown here is derived from an EMBL/GenBank/DDBJ whole genome shotgun (WGS) entry which is preliminary data.</text>
</comment>
<evidence type="ECO:0000259" key="2">
    <source>
        <dbReference type="Pfam" id="PF20153"/>
    </source>
</evidence>
<protein>
    <recommendedName>
        <fullName evidence="2">DUF6535 domain-containing protein</fullName>
    </recommendedName>
</protein>
<feature type="domain" description="DUF6535" evidence="2">
    <location>
        <begin position="28"/>
        <end position="208"/>
    </location>
</feature>
<name>A0A8H3CU61_9AGAM</name>
<reference evidence="3" key="1">
    <citation type="submission" date="2021-01" db="EMBL/GenBank/DDBJ databases">
        <authorList>
            <person name="Kaushik A."/>
        </authorList>
    </citation>
    <scope>NUCLEOTIDE SEQUENCE</scope>
    <source>
        <strain evidence="3">AG4-R118</strain>
        <strain evidence="4">AG4-RS23</strain>
    </source>
</reference>
<evidence type="ECO:0000313" key="3">
    <source>
        <dbReference type="EMBL" id="CAE6493445.1"/>
    </source>
</evidence>
<keyword evidence="1" id="KW-1133">Transmembrane helix</keyword>
<evidence type="ECO:0000313" key="4">
    <source>
        <dbReference type="EMBL" id="CAE6517875.1"/>
    </source>
</evidence>
<dbReference type="InterPro" id="IPR045338">
    <property type="entry name" value="DUF6535"/>
</dbReference>
<dbReference type="Pfam" id="PF20153">
    <property type="entry name" value="DUF6535"/>
    <property type="match status" value="1"/>
</dbReference>